<dbReference type="Proteomes" id="UP000814140">
    <property type="component" value="Unassembled WGS sequence"/>
</dbReference>
<comment type="caution">
    <text evidence="1">The sequence shown here is derived from an EMBL/GenBank/DDBJ whole genome shotgun (WGS) entry which is preliminary data.</text>
</comment>
<reference evidence="1" key="1">
    <citation type="submission" date="2021-03" db="EMBL/GenBank/DDBJ databases">
        <authorList>
            <consortium name="DOE Joint Genome Institute"/>
            <person name="Ahrendt S."/>
            <person name="Looney B.P."/>
            <person name="Miyauchi S."/>
            <person name="Morin E."/>
            <person name="Drula E."/>
            <person name="Courty P.E."/>
            <person name="Chicoki N."/>
            <person name="Fauchery L."/>
            <person name="Kohler A."/>
            <person name="Kuo A."/>
            <person name="Labutti K."/>
            <person name="Pangilinan J."/>
            <person name="Lipzen A."/>
            <person name="Riley R."/>
            <person name="Andreopoulos W."/>
            <person name="He G."/>
            <person name="Johnson J."/>
            <person name="Barry K.W."/>
            <person name="Grigoriev I.V."/>
            <person name="Nagy L."/>
            <person name="Hibbett D."/>
            <person name="Henrissat B."/>
            <person name="Matheny P.B."/>
            <person name="Labbe J."/>
            <person name="Martin F."/>
        </authorList>
    </citation>
    <scope>NUCLEOTIDE SEQUENCE</scope>
    <source>
        <strain evidence="1">HHB10654</strain>
    </source>
</reference>
<proteinExistence type="predicted"/>
<protein>
    <submittedName>
        <fullName evidence="1">Uncharacterized protein</fullName>
    </submittedName>
</protein>
<dbReference type="EMBL" id="MU277231">
    <property type="protein sequence ID" value="KAI0058889.1"/>
    <property type="molecule type" value="Genomic_DNA"/>
</dbReference>
<accession>A0ACB8SRA1</accession>
<evidence type="ECO:0000313" key="2">
    <source>
        <dbReference type="Proteomes" id="UP000814140"/>
    </source>
</evidence>
<organism evidence="1 2">
    <name type="scientific">Artomyces pyxidatus</name>
    <dbReference type="NCBI Taxonomy" id="48021"/>
    <lineage>
        <taxon>Eukaryota</taxon>
        <taxon>Fungi</taxon>
        <taxon>Dikarya</taxon>
        <taxon>Basidiomycota</taxon>
        <taxon>Agaricomycotina</taxon>
        <taxon>Agaricomycetes</taxon>
        <taxon>Russulales</taxon>
        <taxon>Auriscalpiaceae</taxon>
        <taxon>Artomyces</taxon>
    </lineage>
</organism>
<reference evidence="1" key="2">
    <citation type="journal article" date="2022" name="New Phytol.">
        <title>Evolutionary transition to the ectomycorrhizal habit in the genomes of a hyperdiverse lineage of mushroom-forming fungi.</title>
        <authorList>
            <person name="Looney B."/>
            <person name="Miyauchi S."/>
            <person name="Morin E."/>
            <person name="Drula E."/>
            <person name="Courty P.E."/>
            <person name="Kohler A."/>
            <person name="Kuo A."/>
            <person name="LaButti K."/>
            <person name="Pangilinan J."/>
            <person name="Lipzen A."/>
            <person name="Riley R."/>
            <person name="Andreopoulos W."/>
            <person name="He G."/>
            <person name="Johnson J."/>
            <person name="Nolan M."/>
            <person name="Tritt A."/>
            <person name="Barry K.W."/>
            <person name="Grigoriev I.V."/>
            <person name="Nagy L.G."/>
            <person name="Hibbett D."/>
            <person name="Henrissat B."/>
            <person name="Matheny P.B."/>
            <person name="Labbe J."/>
            <person name="Martin F.M."/>
        </authorList>
    </citation>
    <scope>NUCLEOTIDE SEQUENCE</scope>
    <source>
        <strain evidence="1">HHB10654</strain>
    </source>
</reference>
<name>A0ACB8SRA1_9AGAM</name>
<sequence>MGDARGERRKHIRRSQPRSPVAFSAFHRVPNEIIREIFSCIPSFGVCALEILINASQVCRLWRALALDMKGIWTDITLSSTDGNSTCQVELALERSIPRPITLRITDLSSRKAGYRKLVLRAIHELSRMGGLHIDHMGNWDSVDLWLVEDIAQVLRTYQAPLLEELRLFYGNASELLKDGNLFAGHIPTKLRVLEVATHVLHPIILRAPLTRLRLRNIQDDGLLDILRALPSLEHLDIFTEYMVNDDVPFSCPSVDLPKLRDVTFGGYFTTVTRFMRFLDFPTNADIHLEFYCRRSNPHSSFNELSWTCDGRLASVIASGLYFQNLSIVSPDLRHEVVDYAVTVLNPVYPSRGGPHLPREISLSFLHGDQFSDQVGLVTPRLLSFLPAVRSLRTLTVNSGNLRFLAEWESLSERLHGVVSITVSGVAAQGLAMGLCQGGRFFPHLTTLSIENVKFAYLVDKRPLTSRDRYFTPSDDESEEEPTSDTPLEERTSLIEVLLNGLRARDVAGLPIGRVSVRQSNVTVTMVAQLRAVLGADCVEWDGREDAGPKPLAWEKLWSWKR</sequence>
<evidence type="ECO:0000313" key="1">
    <source>
        <dbReference type="EMBL" id="KAI0058889.1"/>
    </source>
</evidence>
<gene>
    <name evidence="1" type="ORF">BV25DRAFT_1829640</name>
</gene>
<keyword evidence="2" id="KW-1185">Reference proteome</keyword>